<organism evidence="1 2">
    <name type="scientific">Canavalia gladiata</name>
    <name type="common">Sword bean</name>
    <name type="synonym">Dolichos gladiatus</name>
    <dbReference type="NCBI Taxonomy" id="3824"/>
    <lineage>
        <taxon>Eukaryota</taxon>
        <taxon>Viridiplantae</taxon>
        <taxon>Streptophyta</taxon>
        <taxon>Embryophyta</taxon>
        <taxon>Tracheophyta</taxon>
        <taxon>Spermatophyta</taxon>
        <taxon>Magnoliopsida</taxon>
        <taxon>eudicotyledons</taxon>
        <taxon>Gunneridae</taxon>
        <taxon>Pentapetalae</taxon>
        <taxon>rosids</taxon>
        <taxon>fabids</taxon>
        <taxon>Fabales</taxon>
        <taxon>Fabaceae</taxon>
        <taxon>Papilionoideae</taxon>
        <taxon>50 kb inversion clade</taxon>
        <taxon>NPAAA clade</taxon>
        <taxon>indigoferoid/millettioid clade</taxon>
        <taxon>Phaseoleae</taxon>
        <taxon>Canavalia</taxon>
    </lineage>
</organism>
<dbReference type="AlphaFoldDB" id="A0AAN9PWV5"/>
<sequence length="136" mass="15620">MDMDQMLTKFSILGFVCSVPLYLPHKISNHRVSAIDGHNLLESLFCRTLKFSWSRPGLSIKSLLCRIMQINRRPAPFGLKIQIFTGLKIEPAAEVSPAILIHQNRTRDTLFKFLGTTKLLYRPNNKECCTLQRPFD</sequence>
<gene>
    <name evidence="1" type="ORF">VNO77_36965</name>
</gene>
<evidence type="ECO:0000313" key="2">
    <source>
        <dbReference type="Proteomes" id="UP001367508"/>
    </source>
</evidence>
<evidence type="ECO:0000313" key="1">
    <source>
        <dbReference type="EMBL" id="KAK7312814.1"/>
    </source>
</evidence>
<protein>
    <submittedName>
        <fullName evidence="1">Uncharacterized protein</fullName>
    </submittedName>
</protein>
<name>A0AAN9PWV5_CANGL</name>
<reference evidence="1 2" key="1">
    <citation type="submission" date="2024-01" db="EMBL/GenBank/DDBJ databases">
        <title>The genomes of 5 underutilized Papilionoideae crops provide insights into root nodulation and disease resistanc.</title>
        <authorList>
            <person name="Jiang F."/>
        </authorList>
    </citation>
    <scope>NUCLEOTIDE SEQUENCE [LARGE SCALE GENOMIC DNA]</scope>
    <source>
        <strain evidence="1">LVBAO_FW01</strain>
        <tissue evidence="1">Leaves</tissue>
    </source>
</reference>
<proteinExistence type="predicted"/>
<accession>A0AAN9PWV5</accession>
<comment type="caution">
    <text evidence="1">The sequence shown here is derived from an EMBL/GenBank/DDBJ whole genome shotgun (WGS) entry which is preliminary data.</text>
</comment>
<dbReference type="EMBL" id="JAYMYQ010000009">
    <property type="protein sequence ID" value="KAK7312814.1"/>
    <property type="molecule type" value="Genomic_DNA"/>
</dbReference>
<keyword evidence="2" id="KW-1185">Reference proteome</keyword>
<dbReference type="Proteomes" id="UP001367508">
    <property type="component" value="Unassembled WGS sequence"/>
</dbReference>